<keyword evidence="5" id="KW-1185">Reference proteome</keyword>
<sequence length="232" mass="25979">MTTKAWKVWTPEEDALLRERWADKVPTKRLAELFPGRTPAAILKHGYVALSLGPRDCGRESFSPVWEGVKRMLAGGKMMTAGQLAKALKVTPHAVQECMRDRHGTEVHVGGHTKVAVHSTQVSRWKLGPGPDVPPPPRKTKNEVNRDYSRRMRKDPEYCARQNLLARRRYAEKTGKLIRPDAAVKWMQQAPQHGAQPLRADDYREASIVRAAAFPQAGLSLLRSATPTHTTP</sequence>
<reference evidence="2 5" key="2">
    <citation type="submission" date="2021-02" db="EMBL/GenBank/DDBJ databases">
        <title>Complete Genome Sequence of Cupriavidus oxalaticus Strain Ox1, a Soil Oxalate-Degrading Species.</title>
        <authorList>
            <person name="Palmieri F."/>
            <person name="Udriet P."/>
            <person name="Deuasquier M."/>
            <person name="Beaudoing E."/>
            <person name="Johnson S.L."/>
            <person name="Davenport K.W."/>
            <person name="Chain P.S."/>
            <person name="Bindschedler S."/>
            <person name="Junier P."/>
        </authorList>
    </citation>
    <scope>NUCLEOTIDE SEQUENCE [LARGE SCALE GENOMIC DNA]</scope>
    <source>
        <strain evidence="2 5">Ox1</strain>
    </source>
</reference>
<dbReference type="EMBL" id="CP069812">
    <property type="protein sequence ID" value="QRQ95381.1"/>
    <property type="molecule type" value="Genomic_DNA"/>
</dbReference>
<protein>
    <submittedName>
        <fullName evidence="3">Uncharacterized protein</fullName>
    </submittedName>
</protein>
<dbReference type="GeneID" id="303491479"/>
<dbReference type="InterPro" id="IPR001005">
    <property type="entry name" value="SANT/Myb"/>
</dbReference>
<dbReference type="Proteomes" id="UP000623307">
    <property type="component" value="Chromosome 2"/>
</dbReference>
<accession>A0A976BG49</accession>
<evidence type="ECO:0000256" key="1">
    <source>
        <dbReference type="SAM" id="MobiDB-lite"/>
    </source>
</evidence>
<evidence type="ECO:0000313" key="5">
    <source>
        <dbReference type="Proteomes" id="UP000623307"/>
    </source>
</evidence>
<reference evidence="3 4" key="1">
    <citation type="submission" date="2018-01" db="EMBL/GenBank/DDBJ databases">
        <authorList>
            <person name="Clerissi C."/>
        </authorList>
    </citation>
    <scope>NUCLEOTIDE SEQUENCE [LARGE SCALE GENOMIC DNA]</scope>
    <source>
        <strain evidence="3">Cupriavidus oxalaticus LMG 2235</strain>
    </source>
</reference>
<feature type="compositionally biased region" description="Basic and acidic residues" evidence="1">
    <location>
        <begin position="140"/>
        <end position="149"/>
    </location>
</feature>
<dbReference type="AlphaFoldDB" id="A0A976BG49"/>
<evidence type="ECO:0000313" key="2">
    <source>
        <dbReference type="EMBL" id="QRQ95381.1"/>
    </source>
</evidence>
<dbReference type="CDD" id="cd00167">
    <property type="entry name" value="SANT"/>
    <property type="match status" value="1"/>
</dbReference>
<dbReference type="OrthoDB" id="9135695at2"/>
<dbReference type="RefSeq" id="WP_063238529.1">
    <property type="nucleotide sequence ID" value="NZ_CP069810.1"/>
</dbReference>
<organism evidence="3 4">
    <name type="scientific">Cupriavidus oxalaticus</name>
    <dbReference type="NCBI Taxonomy" id="96344"/>
    <lineage>
        <taxon>Bacteria</taxon>
        <taxon>Pseudomonadati</taxon>
        <taxon>Pseudomonadota</taxon>
        <taxon>Betaproteobacteria</taxon>
        <taxon>Burkholderiales</taxon>
        <taxon>Burkholderiaceae</taxon>
        <taxon>Cupriavidus</taxon>
    </lineage>
</organism>
<evidence type="ECO:0000313" key="4">
    <source>
        <dbReference type="Proteomes" id="UP000256862"/>
    </source>
</evidence>
<proteinExistence type="predicted"/>
<name>A0A976BG49_9BURK</name>
<evidence type="ECO:0000313" key="3">
    <source>
        <dbReference type="EMBL" id="SPC17345.1"/>
    </source>
</evidence>
<feature type="region of interest" description="Disordered" evidence="1">
    <location>
        <begin position="124"/>
        <end position="149"/>
    </location>
</feature>
<dbReference type="Proteomes" id="UP000256862">
    <property type="component" value="Chromosome CO2235"/>
</dbReference>
<gene>
    <name evidence="3" type="ORF">CO2235_90219</name>
    <name evidence="2" type="ORF">JTE92_18165</name>
</gene>
<dbReference type="EMBL" id="OGUS01000131">
    <property type="protein sequence ID" value="SPC17345.1"/>
    <property type="molecule type" value="Genomic_DNA"/>
</dbReference>